<keyword evidence="4" id="KW-0747">Spliceosome</keyword>
<dbReference type="Pfam" id="PF23220">
    <property type="entry name" value="HAT_Syf1_M"/>
    <property type="match status" value="1"/>
</dbReference>
<evidence type="ECO:0000256" key="1">
    <source>
        <dbReference type="ARBA" id="ARBA00004123"/>
    </source>
</evidence>
<sequence>MERRRLLLNRVLLRQNPRNVHEWHKRLKLCEDKPHEIVNTYTEAVQTVQPKLSAGKLHTVWEEFAKFVEANGQVENVREMKRATEVEFVKVENLASIWCEWAEMEIR</sequence>
<protein>
    <submittedName>
        <fullName evidence="10">Uncharacterized protein</fullName>
    </submittedName>
</protein>
<dbReference type="AlphaFoldDB" id="A0A1A9VU80"/>
<evidence type="ECO:0000256" key="2">
    <source>
        <dbReference type="ARBA" id="ARBA00008644"/>
    </source>
</evidence>
<accession>A0A1A9VU80</accession>
<evidence type="ECO:0000256" key="5">
    <source>
        <dbReference type="ARBA" id="ARBA00022737"/>
    </source>
</evidence>
<dbReference type="VEuPathDB" id="VectorBase:GAUT047766"/>
<organism evidence="10 11">
    <name type="scientific">Glossina austeni</name>
    <name type="common">Savannah tsetse fly</name>
    <dbReference type="NCBI Taxonomy" id="7395"/>
    <lineage>
        <taxon>Eukaryota</taxon>
        <taxon>Metazoa</taxon>
        <taxon>Ecdysozoa</taxon>
        <taxon>Arthropoda</taxon>
        <taxon>Hexapoda</taxon>
        <taxon>Insecta</taxon>
        <taxon>Pterygota</taxon>
        <taxon>Neoptera</taxon>
        <taxon>Endopterygota</taxon>
        <taxon>Diptera</taxon>
        <taxon>Brachycera</taxon>
        <taxon>Muscomorpha</taxon>
        <taxon>Hippoboscoidea</taxon>
        <taxon>Glossinidae</taxon>
        <taxon>Glossina</taxon>
    </lineage>
</organism>
<dbReference type="PANTHER" id="PTHR11246">
    <property type="entry name" value="PRE-MRNA SPLICING FACTOR"/>
    <property type="match status" value="1"/>
</dbReference>
<dbReference type="Gene3D" id="1.25.40.10">
    <property type="entry name" value="Tetratricopeptide repeat domain"/>
    <property type="match status" value="1"/>
</dbReference>
<reference evidence="10" key="1">
    <citation type="submission" date="2020-05" db="UniProtKB">
        <authorList>
            <consortium name="EnsemblMetazoa"/>
        </authorList>
    </citation>
    <scope>IDENTIFICATION</scope>
    <source>
        <strain evidence="10">TTRI</strain>
    </source>
</reference>
<dbReference type="GO" id="GO:0071007">
    <property type="term" value="C:U2-type catalytic step 2 spliceosome"/>
    <property type="evidence" value="ECO:0007669"/>
    <property type="project" value="TreeGrafter"/>
</dbReference>
<evidence type="ECO:0000256" key="3">
    <source>
        <dbReference type="ARBA" id="ARBA00022664"/>
    </source>
</evidence>
<dbReference type="Pfam" id="PF23231">
    <property type="entry name" value="HAT_Syf1_CNRKL1_C"/>
    <property type="match status" value="1"/>
</dbReference>
<evidence type="ECO:0000259" key="8">
    <source>
        <dbReference type="Pfam" id="PF23220"/>
    </source>
</evidence>
<feature type="domain" description="Pre-mRNA-splicing factor SYF1 central HAT repeats" evidence="8">
    <location>
        <begin position="1"/>
        <end position="48"/>
    </location>
</feature>
<comment type="subcellular location">
    <subcellularLocation>
        <location evidence="1">Nucleus</location>
    </subcellularLocation>
</comment>
<evidence type="ECO:0000256" key="6">
    <source>
        <dbReference type="ARBA" id="ARBA00023187"/>
    </source>
</evidence>
<dbReference type="InterPro" id="IPR055430">
    <property type="entry name" value="HAT_Syf1_CNRKL1_C"/>
</dbReference>
<dbReference type="GO" id="GO:0071014">
    <property type="term" value="C:post-mRNA release spliceosomal complex"/>
    <property type="evidence" value="ECO:0007669"/>
    <property type="project" value="TreeGrafter"/>
</dbReference>
<evidence type="ECO:0000313" key="10">
    <source>
        <dbReference type="EnsemblMetazoa" id="GAUT047766-PA"/>
    </source>
</evidence>
<dbReference type="InterPro" id="IPR045075">
    <property type="entry name" value="Syf1-like"/>
</dbReference>
<dbReference type="STRING" id="7395.A0A1A9VU80"/>
<evidence type="ECO:0000313" key="11">
    <source>
        <dbReference type="Proteomes" id="UP000078200"/>
    </source>
</evidence>
<keyword evidence="3" id="KW-0507">mRNA processing</keyword>
<evidence type="ECO:0000256" key="4">
    <source>
        <dbReference type="ARBA" id="ARBA00022728"/>
    </source>
</evidence>
<dbReference type="EnsemblMetazoa" id="GAUT047766-RA">
    <property type="protein sequence ID" value="GAUT047766-PA"/>
    <property type="gene ID" value="GAUT047766"/>
</dbReference>
<dbReference type="InterPro" id="IPR011990">
    <property type="entry name" value="TPR-like_helical_dom_sf"/>
</dbReference>
<dbReference type="GO" id="GO:0000349">
    <property type="term" value="P:generation of catalytic spliceosome for first transesterification step"/>
    <property type="evidence" value="ECO:0007669"/>
    <property type="project" value="TreeGrafter"/>
</dbReference>
<dbReference type="FunFam" id="1.25.40.10:FF:000137">
    <property type="entry name" value="Pre-mRNA-splicing factor syf1"/>
    <property type="match status" value="1"/>
</dbReference>
<keyword evidence="11" id="KW-1185">Reference proteome</keyword>
<proteinExistence type="inferred from homology"/>
<keyword evidence="7" id="KW-0539">Nucleus</keyword>
<evidence type="ECO:0000259" key="9">
    <source>
        <dbReference type="Pfam" id="PF23231"/>
    </source>
</evidence>
<dbReference type="InterPro" id="IPR056350">
    <property type="entry name" value="HAT_Syf1_central"/>
</dbReference>
<feature type="domain" description="Pre-mRNA-splicing factor Syf1/CRNKL1-like C-terminal HAT-repeats" evidence="9">
    <location>
        <begin position="50"/>
        <end position="107"/>
    </location>
</feature>
<name>A0A1A9VU80_GLOAU</name>
<dbReference type="PANTHER" id="PTHR11246:SF5">
    <property type="entry name" value="PRE-MRNA-SPLICING FACTOR SYF1"/>
    <property type="match status" value="1"/>
</dbReference>
<evidence type="ECO:0000256" key="7">
    <source>
        <dbReference type="ARBA" id="ARBA00023242"/>
    </source>
</evidence>
<keyword evidence="5" id="KW-0677">Repeat</keyword>
<keyword evidence="6" id="KW-0508">mRNA splicing</keyword>
<dbReference type="GO" id="GO:0000974">
    <property type="term" value="C:Prp19 complex"/>
    <property type="evidence" value="ECO:0007669"/>
    <property type="project" value="TreeGrafter"/>
</dbReference>
<dbReference type="Proteomes" id="UP000078200">
    <property type="component" value="Unassembled WGS sequence"/>
</dbReference>
<comment type="similarity">
    <text evidence="2">Belongs to the crooked-neck family.</text>
</comment>